<evidence type="ECO:0000256" key="2">
    <source>
        <dbReference type="ARBA" id="ARBA00012948"/>
    </source>
</evidence>
<keyword evidence="8" id="KW-1185">Reference proteome</keyword>
<name>A0A8K0QRX8_9PLEO</name>
<dbReference type="OrthoDB" id="417891at2759"/>
<accession>A0A8K0QRX8</accession>
<dbReference type="GO" id="GO:0004316">
    <property type="term" value="F:3-oxoacyl-[acyl-carrier-protein] reductase (NADPH) activity"/>
    <property type="evidence" value="ECO:0007669"/>
    <property type="project" value="UniProtKB-EC"/>
</dbReference>
<keyword evidence="4" id="KW-0560">Oxidoreductase</keyword>
<dbReference type="EMBL" id="JAGMVJ010000038">
    <property type="protein sequence ID" value="KAH7066553.1"/>
    <property type="molecule type" value="Genomic_DNA"/>
</dbReference>
<keyword evidence="3" id="KW-0521">NADP</keyword>
<dbReference type="SUPFAM" id="SSF51735">
    <property type="entry name" value="NAD(P)-binding Rossmann-fold domains"/>
    <property type="match status" value="1"/>
</dbReference>
<dbReference type="FunFam" id="3.40.50.720:FF:000173">
    <property type="entry name" value="3-oxoacyl-[acyl-carrier protein] reductase"/>
    <property type="match status" value="1"/>
</dbReference>
<evidence type="ECO:0000256" key="3">
    <source>
        <dbReference type="ARBA" id="ARBA00022857"/>
    </source>
</evidence>
<comment type="similarity">
    <text evidence="1 6">Belongs to the short-chain dehydrogenases/reductases (SDR) family.</text>
</comment>
<evidence type="ECO:0000256" key="6">
    <source>
        <dbReference type="RuleBase" id="RU000363"/>
    </source>
</evidence>
<dbReference type="EC" id="1.1.1.100" evidence="2"/>
<gene>
    <name evidence="7" type="ORF">FB567DRAFT_458537</name>
</gene>
<dbReference type="CDD" id="cd05233">
    <property type="entry name" value="SDR_c"/>
    <property type="match status" value="1"/>
</dbReference>
<dbReference type="Gene3D" id="3.40.50.720">
    <property type="entry name" value="NAD(P)-binding Rossmann-like Domain"/>
    <property type="match status" value="1"/>
</dbReference>
<organism evidence="7 8">
    <name type="scientific">Paraphoma chrysanthemicola</name>
    <dbReference type="NCBI Taxonomy" id="798071"/>
    <lineage>
        <taxon>Eukaryota</taxon>
        <taxon>Fungi</taxon>
        <taxon>Dikarya</taxon>
        <taxon>Ascomycota</taxon>
        <taxon>Pezizomycotina</taxon>
        <taxon>Dothideomycetes</taxon>
        <taxon>Pleosporomycetidae</taxon>
        <taxon>Pleosporales</taxon>
        <taxon>Pleosporineae</taxon>
        <taxon>Phaeosphaeriaceae</taxon>
        <taxon>Paraphoma</taxon>
    </lineage>
</organism>
<protein>
    <recommendedName>
        <fullName evidence="2">3-oxoacyl-[acyl-carrier-protein] reductase</fullName>
        <ecNumber evidence="2">1.1.1.100</ecNumber>
    </recommendedName>
</protein>
<evidence type="ECO:0000256" key="5">
    <source>
        <dbReference type="ARBA" id="ARBA00048508"/>
    </source>
</evidence>
<dbReference type="Pfam" id="PF00106">
    <property type="entry name" value="adh_short"/>
    <property type="match status" value="1"/>
</dbReference>
<comment type="caution">
    <text evidence="7">The sequence shown here is derived from an EMBL/GenBank/DDBJ whole genome shotgun (WGS) entry which is preliminary data.</text>
</comment>
<dbReference type="InterPro" id="IPR020904">
    <property type="entry name" value="Sc_DH/Rdtase_CS"/>
</dbReference>
<dbReference type="GO" id="GO:0032787">
    <property type="term" value="P:monocarboxylic acid metabolic process"/>
    <property type="evidence" value="ECO:0007669"/>
    <property type="project" value="UniProtKB-ARBA"/>
</dbReference>
<reference evidence="7" key="1">
    <citation type="journal article" date="2021" name="Nat. Commun.">
        <title>Genetic determinants of endophytism in the Arabidopsis root mycobiome.</title>
        <authorList>
            <person name="Mesny F."/>
            <person name="Miyauchi S."/>
            <person name="Thiergart T."/>
            <person name="Pickel B."/>
            <person name="Atanasova L."/>
            <person name="Karlsson M."/>
            <person name="Huettel B."/>
            <person name="Barry K.W."/>
            <person name="Haridas S."/>
            <person name="Chen C."/>
            <person name="Bauer D."/>
            <person name="Andreopoulos W."/>
            <person name="Pangilinan J."/>
            <person name="LaButti K."/>
            <person name="Riley R."/>
            <person name="Lipzen A."/>
            <person name="Clum A."/>
            <person name="Drula E."/>
            <person name="Henrissat B."/>
            <person name="Kohler A."/>
            <person name="Grigoriev I.V."/>
            <person name="Martin F.M."/>
            <person name="Hacquard S."/>
        </authorList>
    </citation>
    <scope>NUCLEOTIDE SEQUENCE</scope>
    <source>
        <strain evidence="7">MPI-SDFR-AT-0120</strain>
    </source>
</reference>
<dbReference type="PRINTS" id="PR00081">
    <property type="entry name" value="GDHRDH"/>
</dbReference>
<sequence>MTDTSGNAPLRGHVALITGATGGIGKATARLLASLGCSVGIHYNNDEVSAKDMERDLTEAFGKSIGSKFSVHRADLGDYEQVRTLHANVASSLGSPTILINNAGSTGGQSGVKAVTDVSIDAFEKTWRVNCGSAYLLTQLCLPDMEKRGWGRVIFVSSVAGITGGIIGPHYASAKSALHGLVHWLANTYAKNGITVNGIAPALIEDTKMLPGSSEELSKKIPIGRLGKPYEIAETIRWMINTGYVTNKVIAVDGGMFPQ</sequence>
<evidence type="ECO:0000313" key="8">
    <source>
        <dbReference type="Proteomes" id="UP000813461"/>
    </source>
</evidence>
<evidence type="ECO:0000256" key="4">
    <source>
        <dbReference type="ARBA" id="ARBA00023002"/>
    </source>
</evidence>
<dbReference type="PANTHER" id="PTHR42879:SF2">
    <property type="entry name" value="3-OXOACYL-[ACYL-CARRIER-PROTEIN] REDUCTASE FABG"/>
    <property type="match status" value="1"/>
</dbReference>
<dbReference type="InterPro" id="IPR050259">
    <property type="entry name" value="SDR"/>
</dbReference>
<dbReference type="AlphaFoldDB" id="A0A8K0QRX8"/>
<dbReference type="PANTHER" id="PTHR42879">
    <property type="entry name" value="3-OXOACYL-(ACYL-CARRIER-PROTEIN) REDUCTASE"/>
    <property type="match status" value="1"/>
</dbReference>
<evidence type="ECO:0000256" key="1">
    <source>
        <dbReference type="ARBA" id="ARBA00006484"/>
    </source>
</evidence>
<evidence type="ECO:0000313" key="7">
    <source>
        <dbReference type="EMBL" id="KAH7066553.1"/>
    </source>
</evidence>
<dbReference type="Proteomes" id="UP000813461">
    <property type="component" value="Unassembled WGS sequence"/>
</dbReference>
<dbReference type="PROSITE" id="PS00061">
    <property type="entry name" value="ADH_SHORT"/>
    <property type="match status" value="1"/>
</dbReference>
<comment type="catalytic activity">
    <reaction evidence="5">
        <text>a (3R)-hydroxyacyl-[ACP] + NADP(+) = a 3-oxoacyl-[ACP] + NADPH + H(+)</text>
        <dbReference type="Rhea" id="RHEA:17397"/>
        <dbReference type="Rhea" id="RHEA-COMP:9916"/>
        <dbReference type="Rhea" id="RHEA-COMP:9945"/>
        <dbReference type="ChEBI" id="CHEBI:15378"/>
        <dbReference type="ChEBI" id="CHEBI:57783"/>
        <dbReference type="ChEBI" id="CHEBI:58349"/>
        <dbReference type="ChEBI" id="CHEBI:78776"/>
        <dbReference type="ChEBI" id="CHEBI:78827"/>
        <dbReference type="EC" id="1.1.1.100"/>
    </reaction>
</comment>
<dbReference type="PRINTS" id="PR00080">
    <property type="entry name" value="SDRFAMILY"/>
</dbReference>
<dbReference type="InterPro" id="IPR002347">
    <property type="entry name" value="SDR_fam"/>
</dbReference>
<proteinExistence type="inferred from homology"/>
<dbReference type="InterPro" id="IPR036291">
    <property type="entry name" value="NAD(P)-bd_dom_sf"/>
</dbReference>